<feature type="active site" description="Nucleophile" evidence="2">
    <location>
        <position position="61"/>
    </location>
</feature>
<dbReference type="PANTHER" id="PTHR24138:SF10">
    <property type="entry name" value="PHOSPHOLIPASE A2"/>
    <property type="match status" value="1"/>
</dbReference>
<dbReference type="PROSITE" id="PS51635">
    <property type="entry name" value="PNPLA"/>
    <property type="match status" value="1"/>
</dbReference>
<proteinExistence type="predicted"/>
<reference evidence="5 7" key="1">
    <citation type="submission" date="2014-12" db="EMBL/GenBank/DDBJ databases">
        <title>Whole genome sequencing of Sphingobium xenophagum OW59.</title>
        <authorList>
            <person name="Ohta Y."/>
            <person name="Nishi S."/>
            <person name="Hatada Y."/>
        </authorList>
    </citation>
    <scope>NUCLEOTIDE SEQUENCE [LARGE SCALE GENOMIC DNA]</scope>
    <source>
        <strain evidence="5 7">OW59</strain>
    </source>
</reference>
<evidence type="ECO:0000259" key="3">
    <source>
        <dbReference type="PROSITE" id="PS51635"/>
    </source>
</evidence>
<organism evidence="4 6">
    <name type="scientific">Sphingobium xenophagum</name>
    <dbReference type="NCBI Taxonomy" id="121428"/>
    <lineage>
        <taxon>Bacteria</taxon>
        <taxon>Pseudomonadati</taxon>
        <taxon>Pseudomonadota</taxon>
        <taxon>Alphaproteobacteria</taxon>
        <taxon>Sphingomonadales</taxon>
        <taxon>Sphingomonadaceae</taxon>
        <taxon>Sphingobium</taxon>
    </lineage>
</organism>
<dbReference type="AlphaFoldDB" id="A0A249MZL9"/>
<evidence type="ECO:0000313" key="6">
    <source>
        <dbReference type="Proteomes" id="UP000217141"/>
    </source>
</evidence>
<keyword evidence="1 2" id="KW-0443">Lipid metabolism</keyword>
<accession>A0A249MZL9</accession>
<dbReference type="InterPro" id="IPR047156">
    <property type="entry name" value="Teg/CotR/CapV-like"/>
</dbReference>
<name>A0A249MZL9_SPHXE</name>
<dbReference type="Gene3D" id="3.40.1090.10">
    <property type="entry name" value="Cytosolic phospholipase A2 catalytic domain"/>
    <property type="match status" value="1"/>
</dbReference>
<evidence type="ECO:0000313" key="4">
    <source>
        <dbReference type="EMBL" id="ASY46746.1"/>
    </source>
</evidence>
<dbReference type="KEGG" id="shyd:CJD35_19830"/>
<evidence type="ECO:0000256" key="2">
    <source>
        <dbReference type="PROSITE-ProRule" id="PRU01161"/>
    </source>
</evidence>
<dbReference type="RefSeq" id="WP_011950413.1">
    <property type="nucleotide sequence ID" value="NZ_BBQY01000005.1"/>
</dbReference>
<dbReference type="EMBL" id="CP022748">
    <property type="protein sequence ID" value="ASY46746.1"/>
    <property type="molecule type" value="Genomic_DNA"/>
</dbReference>
<protein>
    <submittedName>
        <fullName evidence="4">Patatin</fullName>
    </submittedName>
</protein>
<feature type="short sequence motif" description="GXGXXG" evidence="2">
    <location>
        <begin position="27"/>
        <end position="32"/>
    </location>
</feature>
<keyword evidence="2" id="KW-0378">Hydrolase</keyword>
<dbReference type="STRING" id="1192759.GCA_000277525_04005"/>
<dbReference type="InterPro" id="IPR002641">
    <property type="entry name" value="PNPLA_dom"/>
</dbReference>
<evidence type="ECO:0000313" key="7">
    <source>
        <dbReference type="Proteomes" id="UP000290975"/>
    </source>
</evidence>
<dbReference type="SUPFAM" id="SSF52151">
    <property type="entry name" value="FabD/lysophospholipase-like"/>
    <property type="match status" value="1"/>
</dbReference>
<evidence type="ECO:0000313" key="5">
    <source>
        <dbReference type="EMBL" id="GBH30728.1"/>
    </source>
</evidence>
<feature type="short sequence motif" description="DGA/G" evidence="2">
    <location>
        <begin position="190"/>
        <end position="192"/>
    </location>
</feature>
<dbReference type="CDD" id="cd07199">
    <property type="entry name" value="Pat17_PNPLA8_PNPLA9_like"/>
    <property type="match status" value="1"/>
</dbReference>
<gene>
    <name evidence="4" type="ORF">CJD35_19830</name>
    <name evidence="5" type="ORF">MBESOW_P1983</name>
</gene>
<dbReference type="Pfam" id="PF01734">
    <property type="entry name" value="Patatin"/>
    <property type="match status" value="1"/>
</dbReference>
<dbReference type="Proteomes" id="UP000217141">
    <property type="component" value="Plasmid p2"/>
</dbReference>
<sequence>MTESDVGIREGARAQPAKRFRILALTGGGYRGLFTVRILEQIERTIGKPIKDHFDIIAGTSIGGIVAIGLAQGIRPAVIGAAFEKHGQAIFPKRGLLGRWGLARSRYDAAGLAQTIDAVLGEAGKTPLSGLKTPLIVTAVDFGAWAPAIYETTGMSPKLEGTSLRDIALATSAAPTYFPDHVIDGHSYVDGGLIANAPDSIALMRALGRYGRTPQEIDLISVGTAGELRWDVPRAPRRRGGVMLIAKDELVSRTMKAQESLSLDLVQSVLGSSYVRIDRVPSLQQQKELALDRATDKAAEILGQLARDAYAGASASSTFKAMLR</sequence>
<evidence type="ECO:0000256" key="1">
    <source>
        <dbReference type="ARBA" id="ARBA00023098"/>
    </source>
</evidence>
<dbReference type="NCBIfam" id="NF041079">
    <property type="entry name" value="CBASS_lipase"/>
    <property type="match status" value="1"/>
</dbReference>
<feature type="active site" description="Proton acceptor" evidence="2">
    <location>
        <position position="190"/>
    </location>
</feature>
<keyword evidence="4" id="KW-0614">Plasmid</keyword>
<feature type="domain" description="PNPLA" evidence="3">
    <location>
        <begin position="23"/>
        <end position="203"/>
    </location>
</feature>
<reference evidence="4 6" key="2">
    <citation type="submission" date="2017-08" db="EMBL/GenBank/DDBJ databases">
        <title>Whole Genome Sequence of Sphingobium hydrophobicum C1: Insights into Adaption to the Electronic-waste Contaminated Sediment.</title>
        <authorList>
            <person name="Song D."/>
            <person name="Chen X."/>
            <person name="Xu M."/>
        </authorList>
    </citation>
    <scope>NUCLEOTIDE SEQUENCE [LARGE SCALE GENOMIC DNA]</scope>
    <source>
        <strain evidence="4 6">C1</strain>
        <plasmid evidence="4 6">p2</plasmid>
    </source>
</reference>
<dbReference type="EMBL" id="BBQY01000005">
    <property type="protein sequence ID" value="GBH30728.1"/>
    <property type="molecule type" value="Genomic_DNA"/>
</dbReference>
<accession>A0A401J285</accession>
<keyword evidence="2" id="KW-0442">Lipid degradation</keyword>
<dbReference type="GO" id="GO:0016042">
    <property type="term" value="P:lipid catabolic process"/>
    <property type="evidence" value="ECO:0007669"/>
    <property type="project" value="UniProtKB-UniRule"/>
</dbReference>
<dbReference type="Proteomes" id="UP000290975">
    <property type="component" value="Unassembled WGS sequence"/>
</dbReference>
<dbReference type="GO" id="GO:0016787">
    <property type="term" value="F:hydrolase activity"/>
    <property type="evidence" value="ECO:0007669"/>
    <property type="project" value="UniProtKB-UniRule"/>
</dbReference>
<dbReference type="InterPro" id="IPR016035">
    <property type="entry name" value="Acyl_Trfase/lysoPLipase"/>
</dbReference>
<dbReference type="PANTHER" id="PTHR24138">
    <property type="entry name" value="INTRACELLLAR PHOSPHOLIPASE A FAMILY"/>
    <property type="match status" value="1"/>
</dbReference>
<geneLocation type="plasmid" evidence="4 6">
    <name>p2</name>
</geneLocation>
<feature type="short sequence motif" description="GXSXG" evidence="2">
    <location>
        <begin position="59"/>
        <end position="63"/>
    </location>
</feature>
<keyword evidence="7" id="KW-1185">Reference proteome</keyword>